<accession>A0A974SGX3</accession>
<dbReference type="PANTHER" id="PTHR42978:SF2">
    <property type="entry name" value="102 KBASES UNSTABLE REGION: FROM 1 TO 119443"/>
    <property type="match status" value="1"/>
</dbReference>
<dbReference type="AlphaFoldDB" id="A0A974SGX3"/>
<sequence>MKMHVLNGGRLRMKKHVYQPDADRAETIELPVSSFLLRHAQGNVLFDTGCNPAVVTDAEGRWGGVARAMTPIMGPDDNVVSQLACVGLAPDDIDVVICSHFHPDHCGCNGFFRKATVVVHALELAAAKAENAQAAGYLAVDWDQGNPLELIEGEKDLFGDGRVTLIPLPGHTPGLTGALVTLDRDGPFLLASDAVSLRSSLDAGVVPKNTWNVEQHVKTIVEIRRIEAAGATVLCGHDDAQYAGLRKGADAYE</sequence>
<organism evidence="7 8">
    <name type="scientific">Xanthobacter dioxanivorans</name>
    <dbReference type="NCBI Taxonomy" id="2528964"/>
    <lineage>
        <taxon>Bacteria</taxon>
        <taxon>Pseudomonadati</taxon>
        <taxon>Pseudomonadota</taxon>
        <taxon>Alphaproteobacteria</taxon>
        <taxon>Hyphomicrobiales</taxon>
        <taxon>Xanthobacteraceae</taxon>
        <taxon>Xanthobacter</taxon>
    </lineage>
</organism>
<dbReference type="Proteomes" id="UP000596427">
    <property type="component" value="Chromosome"/>
</dbReference>
<dbReference type="EMBL" id="CP063362">
    <property type="protein sequence ID" value="QRG04792.1"/>
    <property type="molecule type" value="Genomic_DNA"/>
</dbReference>
<dbReference type="SUPFAM" id="SSF56281">
    <property type="entry name" value="Metallo-hydrolase/oxidoreductase"/>
    <property type="match status" value="1"/>
</dbReference>
<name>A0A974SGX3_9HYPH</name>
<reference evidence="7 8" key="1">
    <citation type="submission" date="2020-10" db="EMBL/GenBank/DDBJ databases">
        <title>Degradation of 1,4-Dioxane by Xanthobacter sp. YN2, via a Novel Group-2 Soluble Di-Iron Monooxygenase.</title>
        <authorList>
            <person name="Ma F."/>
            <person name="Wang Y."/>
            <person name="Yang J."/>
            <person name="Guo H."/>
            <person name="Su D."/>
            <person name="Yu L."/>
        </authorList>
    </citation>
    <scope>NUCLEOTIDE SEQUENCE [LARGE SCALE GENOMIC DNA]</scope>
    <source>
        <strain evidence="7 8">YN2</strain>
    </source>
</reference>
<dbReference type="Pfam" id="PF00753">
    <property type="entry name" value="Lactamase_B"/>
    <property type="match status" value="1"/>
</dbReference>
<keyword evidence="8" id="KW-1185">Reference proteome</keyword>
<proteinExistence type="inferred from homology"/>
<evidence type="ECO:0000256" key="4">
    <source>
        <dbReference type="ARBA" id="ARBA00022801"/>
    </source>
</evidence>
<dbReference type="RefSeq" id="WP_203191668.1">
    <property type="nucleotide sequence ID" value="NZ_CP063362.1"/>
</dbReference>
<dbReference type="GO" id="GO:0046872">
    <property type="term" value="F:metal ion binding"/>
    <property type="evidence" value="ECO:0007669"/>
    <property type="project" value="UniProtKB-KW"/>
</dbReference>
<keyword evidence="4" id="KW-0378">Hydrolase</keyword>
<evidence type="ECO:0000313" key="8">
    <source>
        <dbReference type="Proteomes" id="UP000596427"/>
    </source>
</evidence>
<comment type="cofactor">
    <cofactor evidence="1">
        <name>Zn(2+)</name>
        <dbReference type="ChEBI" id="CHEBI:29105"/>
    </cofactor>
</comment>
<dbReference type="PANTHER" id="PTHR42978">
    <property type="entry name" value="QUORUM-QUENCHING LACTONASE YTNP-RELATED-RELATED"/>
    <property type="match status" value="1"/>
</dbReference>
<keyword evidence="5" id="KW-0862">Zinc</keyword>
<keyword evidence="3" id="KW-0479">Metal-binding</keyword>
<dbReference type="SMART" id="SM00849">
    <property type="entry name" value="Lactamase_B"/>
    <property type="match status" value="1"/>
</dbReference>
<dbReference type="KEGG" id="xdi:EZH22_16685"/>
<dbReference type="InterPro" id="IPR051013">
    <property type="entry name" value="MBL_superfamily_lactonases"/>
</dbReference>
<gene>
    <name evidence="7" type="ORF">EZH22_16685</name>
</gene>
<protein>
    <submittedName>
        <fullName evidence="7">N-acyl homoserine lactonase family protein</fullName>
    </submittedName>
</protein>
<evidence type="ECO:0000256" key="1">
    <source>
        <dbReference type="ARBA" id="ARBA00001947"/>
    </source>
</evidence>
<dbReference type="CDD" id="cd07729">
    <property type="entry name" value="AHL_lactonase_MBL-fold"/>
    <property type="match status" value="1"/>
</dbReference>
<feature type="domain" description="Metallo-beta-lactamase" evidence="6">
    <location>
        <begin position="31"/>
        <end position="237"/>
    </location>
</feature>
<dbReference type="InterPro" id="IPR036866">
    <property type="entry name" value="RibonucZ/Hydroxyglut_hydro"/>
</dbReference>
<evidence type="ECO:0000256" key="3">
    <source>
        <dbReference type="ARBA" id="ARBA00022723"/>
    </source>
</evidence>
<dbReference type="GO" id="GO:0016787">
    <property type="term" value="F:hydrolase activity"/>
    <property type="evidence" value="ECO:0007669"/>
    <property type="project" value="UniProtKB-KW"/>
</dbReference>
<evidence type="ECO:0000313" key="7">
    <source>
        <dbReference type="EMBL" id="QRG04792.1"/>
    </source>
</evidence>
<evidence type="ECO:0000256" key="2">
    <source>
        <dbReference type="ARBA" id="ARBA00007749"/>
    </source>
</evidence>
<evidence type="ECO:0000256" key="5">
    <source>
        <dbReference type="ARBA" id="ARBA00022833"/>
    </source>
</evidence>
<dbReference type="Gene3D" id="3.60.15.10">
    <property type="entry name" value="Ribonuclease Z/Hydroxyacylglutathione hydrolase-like"/>
    <property type="match status" value="1"/>
</dbReference>
<evidence type="ECO:0000259" key="6">
    <source>
        <dbReference type="SMART" id="SM00849"/>
    </source>
</evidence>
<dbReference type="InterPro" id="IPR001279">
    <property type="entry name" value="Metallo-B-lactamas"/>
</dbReference>
<comment type="similarity">
    <text evidence="2">Belongs to the metallo-beta-lactamase superfamily.</text>
</comment>